<dbReference type="PROSITE" id="PS51155">
    <property type="entry name" value="CHIT_BIND_RR_2"/>
    <property type="match status" value="2"/>
</dbReference>
<evidence type="ECO:0000313" key="4">
    <source>
        <dbReference type="EMBL" id="KAG5678548.1"/>
    </source>
</evidence>
<organism evidence="4 5">
    <name type="scientific">Polypedilum vanderplanki</name>
    <name type="common">Sleeping chironomid midge</name>
    <dbReference type="NCBI Taxonomy" id="319348"/>
    <lineage>
        <taxon>Eukaryota</taxon>
        <taxon>Metazoa</taxon>
        <taxon>Ecdysozoa</taxon>
        <taxon>Arthropoda</taxon>
        <taxon>Hexapoda</taxon>
        <taxon>Insecta</taxon>
        <taxon>Pterygota</taxon>
        <taxon>Neoptera</taxon>
        <taxon>Endopterygota</taxon>
        <taxon>Diptera</taxon>
        <taxon>Nematocera</taxon>
        <taxon>Chironomoidea</taxon>
        <taxon>Chironomidae</taxon>
        <taxon>Chironominae</taxon>
        <taxon>Polypedilum</taxon>
        <taxon>Polypedilum</taxon>
    </lineage>
</organism>
<proteinExistence type="predicted"/>
<keyword evidence="5" id="KW-1185">Reference proteome</keyword>
<evidence type="ECO:0000256" key="3">
    <source>
        <dbReference type="SAM" id="SignalP"/>
    </source>
</evidence>
<sequence>MLFLLLTLTLEIKSASIWYTGENKPYEFGYTIEGNQHRRESKDIHGRINGEYGFITADNVYHVTVYATDENGNFKILSMKNIKLNQFPDQSFIPSTTVQPFTVKTTSNSFDMTTTDVSQKSETCASCALPSKPAVDTVKPTIISDKSDNDSSTTIPPPFKIVSKNDPLNSENVNQNVENSLNEANKIGNNQYQQQSKNNQLSNANSRQPQMNEKLNFELSNKLQGEQQYQNKLNNNNGLLYRFNYATDFQGHQEEGDYSGNKNGEYFSIGRDNIKRIVSYNANEFGFMPQIRHQPISQQYDERNNQLRQYNFEWFYPNSVLYG</sequence>
<dbReference type="PANTHER" id="PTHR10380:SF119">
    <property type="entry name" value="PROTEIN LETHAL(3)MALIGNANT BLOOD NEOPLASM 1"/>
    <property type="match status" value="1"/>
</dbReference>
<name>A0A9J6C8S5_POLVA</name>
<dbReference type="InterPro" id="IPR050468">
    <property type="entry name" value="Cuticle_Struct_Prot"/>
</dbReference>
<keyword evidence="1" id="KW-0193">Cuticle</keyword>
<dbReference type="GO" id="GO:0062129">
    <property type="term" value="C:chitin-based extracellular matrix"/>
    <property type="evidence" value="ECO:0007669"/>
    <property type="project" value="TreeGrafter"/>
</dbReference>
<comment type="caution">
    <text evidence="4">The sequence shown here is derived from an EMBL/GenBank/DDBJ whole genome shotgun (WGS) entry which is preliminary data.</text>
</comment>
<evidence type="ECO:0000256" key="2">
    <source>
        <dbReference type="SAM" id="MobiDB-lite"/>
    </source>
</evidence>
<dbReference type="GO" id="GO:0008010">
    <property type="term" value="F:structural constituent of chitin-based larval cuticle"/>
    <property type="evidence" value="ECO:0007669"/>
    <property type="project" value="TreeGrafter"/>
</dbReference>
<evidence type="ECO:0000313" key="5">
    <source>
        <dbReference type="Proteomes" id="UP001107558"/>
    </source>
</evidence>
<dbReference type="PANTHER" id="PTHR10380">
    <property type="entry name" value="CUTICLE PROTEIN"/>
    <property type="match status" value="1"/>
</dbReference>
<dbReference type="EMBL" id="JADBJN010000002">
    <property type="protein sequence ID" value="KAG5678548.1"/>
    <property type="molecule type" value="Genomic_DNA"/>
</dbReference>
<keyword evidence="3" id="KW-0732">Signal</keyword>
<dbReference type="OrthoDB" id="6362401at2759"/>
<dbReference type="Pfam" id="PF00379">
    <property type="entry name" value="Chitin_bind_4"/>
    <property type="match status" value="2"/>
</dbReference>
<dbReference type="InterPro" id="IPR000618">
    <property type="entry name" value="Insect_cuticle"/>
</dbReference>
<reference evidence="4" key="1">
    <citation type="submission" date="2021-03" db="EMBL/GenBank/DDBJ databases">
        <title>Chromosome level genome of the anhydrobiotic midge Polypedilum vanderplanki.</title>
        <authorList>
            <person name="Yoshida Y."/>
            <person name="Kikawada T."/>
            <person name="Gusev O."/>
        </authorList>
    </citation>
    <scope>NUCLEOTIDE SEQUENCE</scope>
    <source>
        <strain evidence="4">NIAS01</strain>
        <tissue evidence="4">Whole body or cell culture</tissue>
    </source>
</reference>
<feature type="chain" id="PRO_5039925036" description="Cuticle protein" evidence="3">
    <location>
        <begin position="18"/>
        <end position="323"/>
    </location>
</feature>
<accession>A0A9J6C8S5</accession>
<evidence type="ECO:0008006" key="6">
    <source>
        <dbReference type="Google" id="ProtNLM"/>
    </source>
</evidence>
<protein>
    <recommendedName>
        <fullName evidence="6">Cuticle protein</fullName>
    </recommendedName>
</protein>
<feature type="signal peptide" evidence="3">
    <location>
        <begin position="1"/>
        <end position="17"/>
    </location>
</feature>
<evidence type="ECO:0000256" key="1">
    <source>
        <dbReference type="PROSITE-ProRule" id="PRU00497"/>
    </source>
</evidence>
<gene>
    <name evidence="4" type="ORF">PVAND_008213</name>
</gene>
<dbReference type="AlphaFoldDB" id="A0A9J6C8S5"/>
<feature type="region of interest" description="Disordered" evidence="2">
    <location>
        <begin position="142"/>
        <end position="173"/>
    </location>
</feature>
<dbReference type="Proteomes" id="UP001107558">
    <property type="component" value="Chromosome 2"/>
</dbReference>